<dbReference type="Gene3D" id="2.40.70.10">
    <property type="entry name" value="Acid Proteases"/>
    <property type="match status" value="2"/>
</dbReference>
<evidence type="ECO:0000313" key="13">
    <source>
        <dbReference type="EMBL" id="EXX64113.1"/>
    </source>
</evidence>
<dbReference type="InterPro" id="IPR034164">
    <property type="entry name" value="Pepsin-like_dom"/>
</dbReference>
<feature type="domain" description="Peptidase A1" evidence="12">
    <location>
        <begin position="108"/>
        <end position="426"/>
    </location>
</feature>
<dbReference type="CDD" id="cd05471">
    <property type="entry name" value="pepsin_like"/>
    <property type="match status" value="1"/>
</dbReference>
<dbReference type="FunFam" id="2.40.70.10:FF:000115">
    <property type="entry name" value="Lysosomal aspartic protease"/>
    <property type="match status" value="1"/>
</dbReference>
<evidence type="ECO:0000256" key="5">
    <source>
        <dbReference type="ARBA" id="ARBA00022729"/>
    </source>
</evidence>
<dbReference type="PANTHER" id="PTHR47966:SF75">
    <property type="entry name" value="ENDOPEPTIDASE (CTSD), PUTATIVE (AFU_ORTHOLOGUE AFUA_4G07040)-RELATED"/>
    <property type="match status" value="1"/>
</dbReference>
<evidence type="ECO:0000256" key="2">
    <source>
        <dbReference type="ARBA" id="ARBA00007447"/>
    </source>
</evidence>
<dbReference type="SUPFAM" id="SSF50630">
    <property type="entry name" value="Acid proteases"/>
    <property type="match status" value="1"/>
</dbReference>
<reference evidence="13 14" key="1">
    <citation type="submission" date="2014-02" db="EMBL/GenBank/DDBJ databases">
        <title>Single nucleus genome sequencing reveals high similarity among nuclei of an endomycorrhizal fungus.</title>
        <authorList>
            <person name="Lin K."/>
            <person name="Geurts R."/>
            <person name="Zhang Z."/>
            <person name="Limpens E."/>
            <person name="Saunders D.G."/>
            <person name="Mu D."/>
            <person name="Pang E."/>
            <person name="Cao H."/>
            <person name="Cha H."/>
            <person name="Lin T."/>
            <person name="Zhou Q."/>
            <person name="Shang Y."/>
            <person name="Li Y."/>
            <person name="Ivanov S."/>
            <person name="Sharma T."/>
            <person name="Velzen R.V."/>
            <person name="Ruijter N.D."/>
            <person name="Aanen D.K."/>
            <person name="Win J."/>
            <person name="Kamoun S."/>
            <person name="Bisseling T."/>
            <person name="Huang S."/>
        </authorList>
    </citation>
    <scope>NUCLEOTIDE SEQUENCE [LARGE SCALE GENOMIC DNA]</scope>
    <source>
        <strain evidence="14">DAOM197198w</strain>
    </source>
</reference>
<evidence type="ECO:0000256" key="9">
    <source>
        <dbReference type="PIRSR" id="PIRSR601461-2"/>
    </source>
</evidence>
<feature type="chain" id="PRO_5001476620" description="rhizopuspepsin" evidence="11">
    <location>
        <begin position="26"/>
        <end position="429"/>
    </location>
</feature>
<gene>
    <name evidence="13" type="ORF">RirG_145850</name>
</gene>
<evidence type="ECO:0000259" key="12">
    <source>
        <dbReference type="PROSITE" id="PS51767"/>
    </source>
</evidence>
<dbReference type="OrthoDB" id="15189at2759"/>
<keyword evidence="6 10" id="KW-0064">Aspartyl protease</keyword>
<dbReference type="HOGENOM" id="CLU_013253_1_1_1"/>
<comment type="caution">
    <text evidence="13">The sequence shown here is derived from an EMBL/GenBank/DDBJ whole genome shotgun (WGS) entry which is preliminary data.</text>
</comment>
<name>A0A015MBD8_RHIIW</name>
<accession>A0A015MBD8</accession>
<keyword evidence="5 11" id="KW-0732">Signal</keyword>
<dbReference type="PANTHER" id="PTHR47966">
    <property type="entry name" value="BETA-SITE APP-CLEAVING ENZYME, ISOFORM A-RELATED"/>
    <property type="match status" value="1"/>
</dbReference>
<feature type="active site" evidence="8">
    <location>
        <position position="317"/>
    </location>
</feature>
<evidence type="ECO:0000256" key="11">
    <source>
        <dbReference type="SAM" id="SignalP"/>
    </source>
</evidence>
<keyword evidence="9" id="KW-1015">Disulfide bond</keyword>
<feature type="active site" evidence="8">
    <location>
        <position position="124"/>
    </location>
</feature>
<dbReference type="Pfam" id="PF00026">
    <property type="entry name" value="Asp"/>
    <property type="match status" value="1"/>
</dbReference>
<dbReference type="InterPro" id="IPR001461">
    <property type="entry name" value="Aspartic_peptidase_A1"/>
</dbReference>
<dbReference type="EC" id="3.4.23.21" evidence="3"/>
<comment type="catalytic activity">
    <reaction evidence="1">
        <text>Hydrolysis of proteins with broad specificity similar to that of pepsin A, preferring hydrophobic residues at P1 and P1'. Clots milk and activates trypsinogen. Does not cleave 4-Gln-|-His-5, but does cleave 10-His-|-Leu-11 and 12-Val-|-Glu-13 in B chain of insulin.</text>
        <dbReference type="EC" id="3.4.23.21"/>
    </reaction>
</comment>
<evidence type="ECO:0000256" key="4">
    <source>
        <dbReference type="ARBA" id="ARBA00022670"/>
    </source>
</evidence>
<proteinExistence type="inferred from homology"/>
<keyword evidence="7 10" id="KW-0378">Hydrolase</keyword>
<keyword evidence="14" id="KW-1185">Reference proteome</keyword>
<organism evidence="13 14">
    <name type="scientific">Rhizophagus irregularis (strain DAOM 197198w)</name>
    <name type="common">Glomus intraradices</name>
    <dbReference type="NCBI Taxonomy" id="1432141"/>
    <lineage>
        <taxon>Eukaryota</taxon>
        <taxon>Fungi</taxon>
        <taxon>Fungi incertae sedis</taxon>
        <taxon>Mucoromycota</taxon>
        <taxon>Glomeromycotina</taxon>
        <taxon>Glomeromycetes</taxon>
        <taxon>Glomerales</taxon>
        <taxon>Glomeraceae</taxon>
        <taxon>Rhizophagus</taxon>
    </lineage>
</organism>
<protein>
    <recommendedName>
        <fullName evidence="3">rhizopuspepsin</fullName>
        <ecNumber evidence="3">3.4.23.21</ecNumber>
    </recommendedName>
</protein>
<evidence type="ECO:0000256" key="10">
    <source>
        <dbReference type="RuleBase" id="RU000454"/>
    </source>
</evidence>
<dbReference type="PROSITE" id="PS00141">
    <property type="entry name" value="ASP_PROTEASE"/>
    <property type="match status" value="1"/>
</dbReference>
<dbReference type="InterPro" id="IPR033121">
    <property type="entry name" value="PEPTIDASE_A1"/>
</dbReference>
<feature type="disulfide bond" evidence="9">
    <location>
        <begin position="137"/>
        <end position="142"/>
    </location>
</feature>
<evidence type="ECO:0000256" key="3">
    <source>
        <dbReference type="ARBA" id="ARBA00013205"/>
    </source>
</evidence>
<feature type="signal peptide" evidence="11">
    <location>
        <begin position="1"/>
        <end position="25"/>
    </location>
</feature>
<dbReference type="STRING" id="1432141.A0A015MBD8"/>
<dbReference type="SMR" id="A0A015MBD8"/>
<dbReference type="InterPro" id="IPR021109">
    <property type="entry name" value="Peptidase_aspartic_dom_sf"/>
</dbReference>
<dbReference type="InterPro" id="IPR001969">
    <property type="entry name" value="Aspartic_peptidase_AS"/>
</dbReference>
<dbReference type="AlphaFoldDB" id="A0A015MBD8"/>
<comment type="similarity">
    <text evidence="2 10">Belongs to the peptidase A1 family.</text>
</comment>
<dbReference type="OMA" id="VEAGYWM"/>
<evidence type="ECO:0000313" key="14">
    <source>
        <dbReference type="Proteomes" id="UP000022910"/>
    </source>
</evidence>
<evidence type="ECO:0000256" key="6">
    <source>
        <dbReference type="ARBA" id="ARBA00022750"/>
    </source>
</evidence>
<dbReference type="EMBL" id="JEMT01023637">
    <property type="protein sequence ID" value="EXX64113.1"/>
    <property type="molecule type" value="Genomic_DNA"/>
</dbReference>
<dbReference type="PRINTS" id="PR00792">
    <property type="entry name" value="PEPSIN"/>
</dbReference>
<dbReference type="GO" id="GO:0006508">
    <property type="term" value="P:proteolysis"/>
    <property type="evidence" value="ECO:0007669"/>
    <property type="project" value="UniProtKB-KW"/>
</dbReference>
<evidence type="ECO:0000256" key="7">
    <source>
        <dbReference type="ARBA" id="ARBA00022801"/>
    </source>
</evidence>
<dbReference type="PROSITE" id="PS51767">
    <property type="entry name" value="PEPTIDASE_A1"/>
    <property type="match status" value="1"/>
</dbReference>
<dbReference type="GO" id="GO:0004190">
    <property type="term" value="F:aspartic-type endopeptidase activity"/>
    <property type="evidence" value="ECO:0007669"/>
    <property type="project" value="UniProtKB-KW"/>
</dbReference>
<sequence>MKLTFMKLAFLFVIFSALVIHDINARPLHTIRLTRRDRTSGSMDSMGYAKHLRDAALNKYKNSKEIMEKSSSKNFNNHATFKQSNNKAYSKKKQSTIDIKDIQFDDAYFAAIQIGNQNFNMLMDTGSSNIFVPNTNCTTAACQNHNSFDTKKSKTFKEEGNPWNITFGTGAASGVTGIDNVKIGDFTAEKQIFGLADNLSDEFVNLESDGICGLAFDSLNTMDNHAPTLISTLIKQKKINPLFSFHLSRVSNFNDQGTLTIGGVDNSKFKGKITFNRVINTPISPTVNTLAFWLINVDDASVNKKSLAFKGRNAIIDTGTSTIILPDNDAAEIHSQIPGATLDTKSGMFIIPCNTTSAVAFKFGGVNFEINPKDLITAPIDGSNCVSSIVPGFNFDGKNVTWLVGTPFLKNVYSVFRVENPSVGFAHNK</sequence>
<evidence type="ECO:0000256" key="1">
    <source>
        <dbReference type="ARBA" id="ARBA00001130"/>
    </source>
</evidence>
<keyword evidence="4 10" id="KW-0645">Protease</keyword>
<dbReference type="Proteomes" id="UP000022910">
    <property type="component" value="Unassembled WGS sequence"/>
</dbReference>
<evidence type="ECO:0000256" key="8">
    <source>
        <dbReference type="PIRSR" id="PIRSR601461-1"/>
    </source>
</evidence>